<dbReference type="GO" id="GO:0015297">
    <property type="term" value="F:antiporter activity"/>
    <property type="evidence" value="ECO:0007669"/>
    <property type="project" value="UniProtKB-KW"/>
</dbReference>
<evidence type="ECO:0000256" key="3">
    <source>
        <dbReference type="ARBA" id="ARBA00022449"/>
    </source>
</evidence>
<comment type="similarity">
    <text evidence="10">Belongs to the NhaD Na(+)/H(+) (TC 2.A.62) antiporter family.</text>
</comment>
<evidence type="ECO:0000259" key="12">
    <source>
        <dbReference type="Pfam" id="PF03600"/>
    </source>
</evidence>
<keyword evidence="2" id="KW-0813">Transport</keyword>
<dbReference type="GO" id="GO:0016020">
    <property type="term" value="C:membrane"/>
    <property type="evidence" value="ECO:0007669"/>
    <property type="project" value="UniProtKB-SubCell"/>
</dbReference>
<keyword evidence="8 11" id="KW-0472">Membrane</keyword>
<accession>A0A495VKA4</accession>
<evidence type="ECO:0000256" key="9">
    <source>
        <dbReference type="ARBA" id="ARBA00023201"/>
    </source>
</evidence>
<feature type="transmembrane region" description="Helical" evidence="11">
    <location>
        <begin position="95"/>
        <end position="118"/>
    </location>
</feature>
<gene>
    <name evidence="13" type="ORF">BC742_2342</name>
</gene>
<evidence type="ECO:0000256" key="7">
    <source>
        <dbReference type="ARBA" id="ARBA00023065"/>
    </source>
</evidence>
<evidence type="ECO:0000256" key="11">
    <source>
        <dbReference type="SAM" id="Phobius"/>
    </source>
</evidence>
<evidence type="ECO:0000256" key="1">
    <source>
        <dbReference type="ARBA" id="ARBA00004141"/>
    </source>
</evidence>
<dbReference type="InterPro" id="IPR045016">
    <property type="entry name" value="NhaD-like"/>
</dbReference>
<dbReference type="OrthoDB" id="9772058at2"/>
<dbReference type="Pfam" id="PF03600">
    <property type="entry name" value="CitMHS"/>
    <property type="match status" value="1"/>
</dbReference>
<reference evidence="13 14" key="1">
    <citation type="submission" date="2018-10" db="EMBL/GenBank/DDBJ databases">
        <title>Genomic Encyclopedia of Archaeal and Bacterial Type Strains, Phase II (KMG-II): from individual species to whole genera.</title>
        <authorList>
            <person name="Goeker M."/>
        </authorList>
    </citation>
    <scope>NUCLEOTIDE SEQUENCE [LARGE SCALE GENOMIC DNA]</scope>
    <source>
        <strain evidence="13 14">NSB1</strain>
    </source>
</reference>
<feature type="transmembrane region" description="Helical" evidence="11">
    <location>
        <begin position="411"/>
        <end position="436"/>
    </location>
</feature>
<feature type="transmembrane region" description="Helical" evidence="11">
    <location>
        <begin position="27"/>
        <end position="44"/>
    </location>
</feature>
<feature type="transmembrane region" description="Helical" evidence="11">
    <location>
        <begin position="448"/>
        <end position="470"/>
    </location>
</feature>
<dbReference type="AlphaFoldDB" id="A0A495VKA4"/>
<evidence type="ECO:0000256" key="4">
    <source>
        <dbReference type="ARBA" id="ARBA00022692"/>
    </source>
</evidence>
<dbReference type="GeneID" id="92929211"/>
<keyword evidence="6" id="KW-0915">Sodium</keyword>
<evidence type="ECO:0000256" key="2">
    <source>
        <dbReference type="ARBA" id="ARBA00022448"/>
    </source>
</evidence>
<evidence type="ECO:0000256" key="8">
    <source>
        <dbReference type="ARBA" id="ARBA00023136"/>
    </source>
</evidence>
<evidence type="ECO:0000256" key="10">
    <source>
        <dbReference type="ARBA" id="ARBA00025753"/>
    </source>
</evidence>
<feature type="transmembrane region" description="Helical" evidence="11">
    <location>
        <begin position="169"/>
        <end position="186"/>
    </location>
</feature>
<keyword evidence="4 11" id="KW-0812">Transmembrane</keyword>
<evidence type="ECO:0000313" key="14">
    <source>
        <dbReference type="Proteomes" id="UP000269493"/>
    </source>
</evidence>
<feature type="transmembrane region" description="Helical" evidence="11">
    <location>
        <begin position="319"/>
        <end position="341"/>
    </location>
</feature>
<proteinExistence type="inferred from homology"/>
<name>A0A495VKA4_9BACT</name>
<dbReference type="PANTHER" id="PTHR43269:SF2">
    <property type="entry name" value="SODIUM_PROTON ANTIPORTER 1-RELATED"/>
    <property type="match status" value="1"/>
</dbReference>
<dbReference type="EMBL" id="RBXN01000009">
    <property type="protein sequence ID" value="RKT49756.1"/>
    <property type="molecule type" value="Genomic_DNA"/>
</dbReference>
<feature type="transmembrane region" description="Helical" evidence="11">
    <location>
        <begin position="255"/>
        <end position="273"/>
    </location>
</feature>
<protein>
    <submittedName>
        <fullName evidence="13">Sodium/proton antiporter (NhaD family)</fullName>
    </submittedName>
</protein>
<dbReference type="RefSeq" id="WP_022389896.1">
    <property type="nucleotide sequence ID" value="NZ_KI440781.1"/>
</dbReference>
<dbReference type="Proteomes" id="UP000269493">
    <property type="component" value="Unassembled WGS sequence"/>
</dbReference>
<evidence type="ECO:0000313" key="13">
    <source>
        <dbReference type="EMBL" id="RKT49756.1"/>
    </source>
</evidence>
<keyword evidence="5 11" id="KW-1133">Transmembrane helix</keyword>
<sequence length="474" mass="51966">MLLAIVTIFIIGYLAIALEHPLRIDKAAVALLLGMLLWVLYAFGAESIVPVADAEELSHYLASSTTLQSLPLAQQCLNFIVNVKVIEHLGDISEILFFLIGAMTIVELIDVHGGFSIITNRITTRKKRKLLWILGFITFFMSAVLDNLTTAIVMVMLLRKLVSDQRERWLYASMIVIAANSGGAWSPIGDITTIMLWVKGNVTTSALVKFVLLPSMVSLIVPLIFASRMLGGTLAPVDTTVKTHSDFVSFGEKRLILILGILGLIFVPLFKAVTSLPPFIGILFSLSVLWIFTEIMYNRKMIDEAHQCRVPKVLKRIDIPTILFFLGILMAVAVLQATGILTSTAQWLDINVHNVYVINILLGALSSIVDNVPLVAASIGMYPIVDPTILSSVSDPAYMGYFVQDGIFWEFLSYCVGVGGSMLIIGSAAGVVVMGLERINFVWYLRHISLLALCGYLAGAFTYMAEVILFKGGL</sequence>
<dbReference type="InterPro" id="IPR004680">
    <property type="entry name" value="Cit_transptr-like_dom"/>
</dbReference>
<keyword evidence="9" id="KW-0739">Sodium transport</keyword>
<comment type="subcellular location">
    <subcellularLocation>
        <location evidence="1">Membrane</location>
        <topology evidence="1">Multi-pass membrane protein</topology>
    </subcellularLocation>
</comment>
<feature type="domain" description="Citrate transporter-like" evidence="12">
    <location>
        <begin position="13"/>
        <end position="383"/>
    </location>
</feature>
<feature type="transmembrane region" description="Helical" evidence="11">
    <location>
        <begin position="279"/>
        <end position="298"/>
    </location>
</feature>
<dbReference type="PANTHER" id="PTHR43269">
    <property type="entry name" value="SODIUM/PROTON ANTIPORTER 1-RELATED"/>
    <property type="match status" value="1"/>
</dbReference>
<dbReference type="NCBIfam" id="NF038006">
    <property type="entry name" value="NhaD_1"/>
    <property type="match status" value="1"/>
</dbReference>
<evidence type="ECO:0000256" key="6">
    <source>
        <dbReference type="ARBA" id="ARBA00023053"/>
    </source>
</evidence>
<evidence type="ECO:0000256" key="5">
    <source>
        <dbReference type="ARBA" id="ARBA00022989"/>
    </source>
</evidence>
<feature type="transmembrane region" description="Helical" evidence="11">
    <location>
        <begin position="130"/>
        <end position="157"/>
    </location>
</feature>
<keyword evidence="14" id="KW-1185">Reference proteome</keyword>
<comment type="caution">
    <text evidence="13">The sequence shown here is derived from an EMBL/GenBank/DDBJ whole genome shotgun (WGS) entry which is preliminary data.</text>
</comment>
<keyword evidence="3" id="KW-0050">Antiport</keyword>
<organism evidence="13 14">
    <name type="scientific">Coprobacter fastidiosus NSB1 = JCM 33896</name>
    <dbReference type="NCBI Taxonomy" id="1349822"/>
    <lineage>
        <taxon>Bacteria</taxon>
        <taxon>Pseudomonadati</taxon>
        <taxon>Bacteroidota</taxon>
        <taxon>Bacteroidia</taxon>
        <taxon>Bacteroidales</taxon>
        <taxon>Barnesiellaceae</taxon>
        <taxon>Coprobacter</taxon>
    </lineage>
</organism>
<keyword evidence="7" id="KW-0406">Ion transport</keyword>
<feature type="transmembrane region" description="Helical" evidence="11">
    <location>
        <begin position="206"/>
        <end position="226"/>
    </location>
</feature>
<dbReference type="GO" id="GO:0006814">
    <property type="term" value="P:sodium ion transport"/>
    <property type="evidence" value="ECO:0007669"/>
    <property type="project" value="UniProtKB-KW"/>
</dbReference>